<dbReference type="AlphaFoldDB" id="A0A654IDT1"/>
<sequence>MSNIKFRIIDKYKIELLEDANKGNIIDLSDAYQIDLSIITDQINKQKDLIYLEKLKKKKTTES</sequence>
<reference evidence="1" key="1">
    <citation type="submission" date="2019-11" db="EMBL/GenBank/DDBJ databases">
        <authorList>
            <person name="Falquet L."/>
            <person name="Falquet L."/>
        </authorList>
    </citation>
    <scope>NUCLEOTIDE SEQUENCE</scope>
    <source>
        <strain evidence="1">G1705</strain>
    </source>
</reference>
<dbReference type="EMBL" id="LR739233">
    <property type="protein sequence ID" value="VZR75282.1"/>
    <property type="molecule type" value="Genomic_DNA"/>
</dbReference>
<accession>A0A654IDT1</accession>
<evidence type="ECO:0000313" key="1">
    <source>
        <dbReference type="EMBL" id="VZR75282.1"/>
    </source>
</evidence>
<name>A0A654IDT1_9MOLU</name>
<organism evidence="1">
    <name type="scientific">Mycoplasma feriruminatoris</name>
    <dbReference type="NCBI Taxonomy" id="1179777"/>
    <lineage>
        <taxon>Bacteria</taxon>
        <taxon>Bacillati</taxon>
        <taxon>Mycoplasmatota</taxon>
        <taxon>Mollicutes</taxon>
        <taxon>Mycoplasmataceae</taxon>
        <taxon>Mycoplasma</taxon>
    </lineage>
</organism>
<gene>
    <name evidence="1" type="ORF">MF5294_00302</name>
</gene>
<proteinExistence type="predicted"/>
<protein>
    <submittedName>
        <fullName evidence="1">Uncharacterized protein</fullName>
    </submittedName>
</protein>